<feature type="region of interest" description="Disordered" evidence="1">
    <location>
        <begin position="80"/>
        <end position="100"/>
    </location>
</feature>
<proteinExistence type="predicted"/>
<name>A0A7J9AJC2_9ROSI</name>
<dbReference type="EMBL" id="JABEZV010000011">
    <property type="protein sequence ID" value="MBA0724166.1"/>
    <property type="molecule type" value="Genomic_DNA"/>
</dbReference>
<keyword evidence="3" id="KW-1185">Reference proteome</keyword>
<accession>A0A7J9AJC2</accession>
<comment type="caution">
    <text evidence="2">The sequence shown here is derived from an EMBL/GenBank/DDBJ whole genome shotgun (WGS) entry which is preliminary data.</text>
</comment>
<reference evidence="2 3" key="1">
    <citation type="journal article" date="2019" name="Genome Biol. Evol.">
        <title>Insights into the evolution of the New World diploid cottons (Gossypium, subgenus Houzingenia) based on genome sequencing.</title>
        <authorList>
            <person name="Grover C.E."/>
            <person name="Arick M.A. 2nd"/>
            <person name="Thrash A."/>
            <person name="Conover J.L."/>
            <person name="Sanders W.S."/>
            <person name="Peterson D.G."/>
            <person name="Frelichowski J.E."/>
            <person name="Scheffler J.A."/>
            <person name="Scheffler B.E."/>
            <person name="Wendel J.F."/>
        </authorList>
    </citation>
    <scope>NUCLEOTIDE SEQUENCE [LARGE SCALE GENOMIC DNA]</scope>
    <source>
        <strain evidence="2">4</strain>
        <tissue evidence="2">Leaf</tissue>
    </source>
</reference>
<dbReference type="Proteomes" id="UP000593574">
    <property type="component" value="Unassembled WGS sequence"/>
</dbReference>
<evidence type="ECO:0000313" key="2">
    <source>
        <dbReference type="EMBL" id="MBA0724166.1"/>
    </source>
</evidence>
<dbReference type="AlphaFoldDB" id="A0A7J9AJC2"/>
<gene>
    <name evidence="2" type="ORF">Golax_020874</name>
</gene>
<evidence type="ECO:0000313" key="3">
    <source>
        <dbReference type="Proteomes" id="UP000593574"/>
    </source>
</evidence>
<evidence type="ECO:0000256" key="1">
    <source>
        <dbReference type="SAM" id="MobiDB-lite"/>
    </source>
</evidence>
<organism evidence="2 3">
    <name type="scientific">Gossypium laxum</name>
    <dbReference type="NCBI Taxonomy" id="34288"/>
    <lineage>
        <taxon>Eukaryota</taxon>
        <taxon>Viridiplantae</taxon>
        <taxon>Streptophyta</taxon>
        <taxon>Embryophyta</taxon>
        <taxon>Tracheophyta</taxon>
        <taxon>Spermatophyta</taxon>
        <taxon>Magnoliopsida</taxon>
        <taxon>eudicotyledons</taxon>
        <taxon>Gunneridae</taxon>
        <taxon>Pentapetalae</taxon>
        <taxon>rosids</taxon>
        <taxon>malvids</taxon>
        <taxon>Malvales</taxon>
        <taxon>Malvaceae</taxon>
        <taxon>Malvoideae</taxon>
        <taxon>Gossypium</taxon>
    </lineage>
</organism>
<sequence>MQNQNAIIKSGQLLKPYNGIFNCFATSEMKASLNFGEATLDFRMDLFPLSGARAEILVCGAYNDTVLLIIYLAGVIRAAKGESDNDSGSSSSFAIRWKDP</sequence>
<protein>
    <submittedName>
        <fullName evidence="2">Uncharacterized protein</fullName>
    </submittedName>
</protein>